<evidence type="ECO:0000313" key="3">
    <source>
        <dbReference type="EMBL" id="MFD2141046.1"/>
    </source>
</evidence>
<feature type="transmembrane region" description="Helical" evidence="1">
    <location>
        <begin position="86"/>
        <end position="107"/>
    </location>
</feature>
<dbReference type="InterPro" id="IPR050879">
    <property type="entry name" value="Acyltransferase_3"/>
</dbReference>
<dbReference type="PANTHER" id="PTHR23028:SF131">
    <property type="entry name" value="BLR2367 PROTEIN"/>
    <property type="match status" value="1"/>
</dbReference>
<dbReference type="Proteomes" id="UP001597299">
    <property type="component" value="Unassembled WGS sequence"/>
</dbReference>
<keyword evidence="3" id="KW-0012">Acyltransferase</keyword>
<protein>
    <submittedName>
        <fullName evidence="3">Acyltransferase family protein</fullName>
        <ecNumber evidence="3">2.3.-.-</ecNumber>
    </submittedName>
</protein>
<proteinExistence type="predicted"/>
<dbReference type="GO" id="GO:0016746">
    <property type="term" value="F:acyltransferase activity"/>
    <property type="evidence" value="ECO:0007669"/>
    <property type="project" value="UniProtKB-KW"/>
</dbReference>
<feature type="transmembrane region" description="Helical" evidence="1">
    <location>
        <begin position="347"/>
        <end position="371"/>
    </location>
</feature>
<feature type="transmembrane region" description="Helical" evidence="1">
    <location>
        <begin position="202"/>
        <end position="220"/>
    </location>
</feature>
<evidence type="ECO:0000313" key="4">
    <source>
        <dbReference type="Proteomes" id="UP001597299"/>
    </source>
</evidence>
<feature type="transmembrane region" description="Helical" evidence="1">
    <location>
        <begin position="297"/>
        <end position="318"/>
    </location>
</feature>
<evidence type="ECO:0000259" key="2">
    <source>
        <dbReference type="Pfam" id="PF01757"/>
    </source>
</evidence>
<evidence type="ECO:0000256" key="1">
    <source>
        <dbReference type="SAM" id="Phobius"/>
    </source>
</evidence>
<dbReference type="RefSeq" id="WP_281418520.1">
    <property type="nucleotide sequence ID" value="NZ_JAHBGB010000002.1"/>
</dbReference>
<comment type="caution">
    <text evidence="3">The sequence shown here is derived from an EMBL/GenBank/DDBJ whole genome shotgun (WGS) entry which is preliminary data.</text>
</comment>
<dbReference type="InterPro" id="IPR002656">
    <property type="entry name" value="Acyl_transf_3_dom"/>
</dbReference>
<keyword evidence="1" id="KW-0472">Membrane</keyword>
<reference evidence="4" key="1">
    <citation type="journal article" date="2019" name="Int. J. Syst. Evol. Microbiol.">
        <title>The Global Catalogue of Microorganisms (GCM) 10K type strain sequencing project: providing services to taxonomists for standard genome sequencing and annotation.</title>
        <authorList>
            <consortium name="The Broad Institute Genomics Platform"/>
            <consortium name="The Broad Institute Genome Sequencing Center for Infectious Disease"/>
            <person name="Wu L."/>
            <person name="Ma J."/>
        </authorList>
    </citation>
    <scope>NUCLEOTIDE SEQUENCE [LARGE SCALE GENOMIC DNA]</scope>
    <source>
        <strain evidence="4">CCM 7435</strain>
    </source>
</reference>
<feature type="transmembrane region" description="Helical" evidence="1">
    <location>
        <begin position="148"/>
        <end position="167"/>
    </location>
</feature>
<feature type="transmembrane region" description="Helical" evidence="1">
    <location>
        <begin position="174"/>
        <end position="196"/>
    </location>
</feature>
<accession>A0ABW4YXG3</accession>
<feature type="transmembrane region" description="Helical" evidence="1">
    <location>
        <begin position="42"/>
        <end position="65"/>
    </location>
</feature>
<keyword evidence="4" id="KW-1185">Reference proteome</keyword>
<feature type="transmembrane region" description="Helical" evidence="1">
    <location>
        <begin position="257"/>
        <end position="276"/>
    </location>
</feature>
<organism evidence="3 4">
    <name type="scientific">Ancylobacter oerskovii</name>
    <dbReference type="NCBI Taxonomy" id="459519"/>
    <lineage>
        <taxon>Bacteria</taxon>
        <taxon>Pseudomonadati</taxon>
        <taxon>Pseudomonadota</taxon>
        <taxon>Alphaproteobacteria</taxon>
        <taxon>Hyphomicrobiales</taxon>
        <taxon>Xanthobacteraceae</taxon>
        <taxon>Ancylobacter</taxon>
    </lineage>
</organism>
<feature type="domain" description="Acyltransferase 3" evidence="2">
    <location>
        <begin position="13"/>
        <end position="344"/>
    </location>
</feature>
<dbReference type="EMBL" id="JBHUHD010000001">
    <property type="protein sequence ID" value="MFD2141046.1"/>
    <property type="molecule type" value="Genomic_DNA"/>
</dbReference>
<feature type="transmembrane region" description="Helical" evidence="1">
    <location>
        <begin position="12"/>
        <end position="30"/>
    </location>
</feature>
<feature type="transmembrane region" description="Helical" evidence="1">
    <location>
        <begin position="232"/>
        <end position="251"/>
    </location>
</feature>
<gene>
    <name evidence="3" type="ORF">ACFSNC_11585</name>
</gene>
<dbReference type="Pfam" id="PF01757">
    <property type="entry name" value="Acyl_transf_3"/>
    <property type="match status" value="1"/>
</dbReference>
<keyword evidence="1" id="KW-1133">Transmembrane helix</keyword>
<dbReference type="EC" id="2.3.-.-" evidence="3"/>
<sequence>MNSAATGERFEVLDSWRGVCAIMVVIYHFIFIVDTPFLQNEFILNSYLFVDFFFVLSGFVVCHAYRDRIRDRRQFTGFLLRRIGRLWPLHLAILFAMMLGVMAINVIGYHPERLLIDAKSGNYSLRALLLNAFLLNSMGFYGSAWNGPAWSIGAEFYTYFLFALVVLTARRKLLLVSSALAVGAVAIIVVFAPAYMNSTADFGYIRCIAGFFTGVGAYHLHAALRHRRLPFATPLELASLALAAAFIVAAGRGPDKAHVLSVLAPLAFALPILVFAREGGLASRLMRLDPLQALGRWSFSIYLIHMPVLVLAVSYGLWLHGDLAGIDLRREVIVDGVAKQLYDVGPVGAGVLLVLVVALVVALAALSFRLVEVPWRDRFARLARVQEKPLRLLPSARMAPRYGAPVPVRVKRR</sequence>
<dbReference type="PANTHER" id="PTHR23028">
    <property type="entry name" value="ACETYLTRANSFERASE"/>
    <property type="match status" value="1"/>
</dbReference>
<name>A0ABW4YXG3_9HYPH</name>
<keyword evidence="3" id="KW-0808">Transferase</keyword>
<keyword evidence="1" id="KW-0812">Transmembrane</keyword>